<accession>A0A0C9TZH0</accession>
<reference evidence="2 3" key="1">
    <citation type="submission" date="2014-06" db="EMBL/GenBank/DDBJ databases">
        <authorList>
            <consortium name="DOE Joint Genome Institute"/>
            <person name="Kuo A."/>
            <person name="Kohler A."/>
            <person name="Nagy L.G."/>
            <person name="Floudas D."/>
            <person name="Copeland A."/>
            <person name="Barry K.W."/>
            <person name="Cichocki N."/>
            <person name="Veneault-Fourrey C."/>
            <person name="LaButti K."/>
            <person name="Lindquist E.A."/>
            <person name="Lipzen A."/>
            <person name="Lundell T."/>
            <person name="Morin E."/>
            <person name="Murat C."/>
            <person name="Sun H."/>
            <person name="Tunlid A."/>
            <person name="Henrissat B."/>
            <person name="Grigoriev I.V."/>
            <person name="Hibbett D.S."/>
            <person name="Martin F."/>
            <person name="Nordberg H.P."/>
            <person name="Cantor M.N."/>
            <person name="Hua S.X."/>
        </authorList>
    </citation>
    <scope>NUCLEOTIDE SEQUENCE [LARGE SCALE GENOMIC DNA]</scope>
    <source>
        <strain evidence="2 3">ATCC 200175</strain>
    </source>
</reference>
<sequence length="1218" mass="134247">MGMSHSFFILFQHGNITTLIVAGYHTFKCPLYGSHVNTSIPGMVILTSTGQFNALTNHYRKKPCLAALARKEKEGASTVLQGMMTMESFGFERTVGSLSRRTSASSTIVCSSSESDISNCRSSSLQPFPSISQVAENLPPGPCLGLPFRWHISKGMNMQMNIPWSRTLAGGPDELPFIINLIDGQSYARSQDCARVTQFDGSCCPSCAGLNPKVSELGTMITMYKPRTRRSLLNIAQLHQALDDRNAKLNKWKFKVLNDGRQIAHVLNMVNTHSALVMALSQCNAPWLQHILHTLLKNGASIQTILRQIEDAVVNGYNPHSYNQAEFDLALLVYCVGGANLLTSLNQRLCLPAVRTVRNNTLSIKITPTIGSITSETTAQNIRSVVIEPRAQSGQTTLRGVSLLTDETALEEAATYHPAQNGVGGLCWKHAGVVYPYLDTYDSAEQLAQKISSGNVHLGKEMTVIVAHCFGEDQTYLVLAAPSCKEEDHIDWEALMYNIIKSWYDNDTHKKVGPLWSFATDGDATCRKAGHKIFLQVKLIPSSPIYGILSGLAGLNLYTGPHDMTLDFDYKHILKRFCTLLHSSHGLLINNGRRVNSKILLHYLCWLNGCDKEQAHKLLFPNDPQGVPHAVELIRAVIQLGRINTTKPPYTRPGQIPDVDTIIDIKAILLLGTILQNLLEPFVNPSLSLTEQICHLSTAAHLLVSFYRIHRTAFLPKSLMYDTMTMIKNIIFCAAKQLRLDAGSSFFLPDVGTDAIETLFAYVYISGVYARNPDLHRGHRRLNLTCSEHIDHMNRDMWKGDIFIQNCNLQAAWFNGRKNAVSVLSTSPLHPEDYAYEDIFSVEGVDMLCVFGGGKYPGINQEDDREDTSMILSDPTSYLAGPVVVEHATQAGLVPEGEGNPIEQEVFGLTFEDQLEDELGDSSNLGISEAPSPLSDGTSPPPPSGKGVCPADYLFCKGKWVHKASVCRLLFNEGFTAKSHDRLLQVRGFTPMNKRCEIASPSSLESSFVVGNPFVTLLHRDGHMTALALVHLTSIQENGVSRDDINLKTLQVNGSKVKVTGNVLTLLPVCTFEPADPDGQSKPAWVWNGAYLKTDSSTPGHEGMVTEKVIEVCTLGSLIEPVNPSVIEASAYLPTEQTAEINSRGITWLLDDDILLTAIDLIWRRVLEMIIPVSNFTLIRVTGAMSEQFPYRSMEVSSVIHNPSLRPYIPAVLPPCAY</sequence>
<gene>
    <name evidence="2" type="ORF">PAXINDRAFT_14176</name>
</gene>
<dbReference type="HOGENOM" id="CLU_002907_0_0_1"/>
<reference evidence="3" key="2">
    <citation type="submission" date="2015-01" db="EMBL/GenBank/DDBJ databases">
        <title>Evolutionary Origins and Diversification of the Mycorrhizal Mutualists.</title>
        <authorList>
            <consortium name="DOE Joint Genome Institute"/>
            <consortium name="Mycorrhizal Genomics Consortium"/>
            <person name="Kohler A."/>
            <person name="Kuo A."/>
            <person name="Nagy L.G."/>
            <person name="Floudas D."/>
            <person name="Copeland A."/>
            <person name="Barry K.W."/>
            <person name="Cichocki N."/>
            <person name="Veneault-Fourrey C."/>
            <person name="LaButti K."/>
            <person name="Lindquist E.A."/>
            <person name="Lipzen A."/>
            <person name="Lundell T."/>
            <person name="Morin E."/>
            <person name="Murat C."/>
            <person name="Riley R."/>
            <person name="Ohm R."/>
            <person name="Sun H."/>
            <person name="Tunlid A."/>
            <person name="Henrissat B."/>
            <person name="Grigoriev I.V."/>
            <person name="Hibbett D.S."/>
            <person name="Martin F."/>
        </authorList>
    </citation>
    <scope>NUCLEOTIDE SEQUENCE [LARGE SCALE GENOMIC DNA]</scope>
    <source>
        <strain evidence="3">ATCC 200175</strain>
    </source>
</reference>
<protein>
    <submittedName>
        <fullName evidence="2">Uncharacterized protein</fullName>
    </submittedName>
</protein>
<evidence type="ECO:0000256" key="1">
    <source>
        <dbReference type="SAM" id="MobiDB-lite"/>
    </source>
</evidence>
<dbReference type="OrthoDB" id="3048541at2759"/>
<organism evidence="2 3">
    <name type="scientific">Paxillus involutus ATCC 200175</name>
    <dbReference type="NCBI Taxonomy" id="664439"/>
    <lineage>
        <taxon>Eukaryota</taxon>
        <taxon>Fungi</taxon>
        <taxon>Dikarya</taxon>
        <taxon>Basidiomycota</taxon>
        <taxon>Agaricomycotina</taxon>
        <taxon>Agaricomycetes</taxon>
        <taxon>Agaricomycetidae</taxon>
        <taxon>Boletales</taxon>
        <taxon>Paxilineae</taxon>
        <taxon>Paxillaceae</taxon>
        <taxon>Paxillus</taxon>
    </lineage>
</organism>
<dbReference type="EMBL" id="KN819357">
    <property type="protein sequence ID" value="KIJ12962.1"/>
    <property type="molecule type" value="Genomic_DNA"/>
</dbReference>
<dbReference type="Proteomes" id="UP000053647">
    <property type="component" value="Unassembled WGS sequence"/>
</dbReference>
<evidence type="ECO:0000313" key="3">
    <source>
        <dbReference type="Proteomes" id="UP000053647"/>
    </source>
</evidence>
<dbReference type="AlphaFoldDB" id="A0A0C9TZH0"/>
<name>A0A0C9TZH0_PAXIN</name>
<feature type="region of interest" description="Disordered" evidence="1">
    <location>
        <begin position="920"/>
        <end position="944"/>
    </location>
</feature>
<evidence type="ECO:0000313" key="2">
    <source>
        <dbReference type="EMBL" id="KIJ12962.1"/>
    </source>
</evidence>
<keyword evidence="3" id="KW-1185">Reference proteome</keyword>
<proteinExistence type="predicted"/>